<accession>A0A963YTC8</accession>
<proteinExistence type="predicted"/>
<keyword evidence="1" id="KW-1133">Transmembrane helix</keyword>
<dbReference type="EMBL" id="JAESVB010000007">
    <property type="protein sequence ID" value="MCB8876596.1"/>
    <property type="molecule type" value="Genomic_DNA"/>
</dbReference>
<feature type="transmembrane region" description="Helical" evidence="1">
    <location>
        <begin position="90"/>
        <end position="112"/>
    </location>
</feature>
<reference evidence="2" key="1">
    <citation type="journal article" date="2021" name="Microorganisms">
        <title>Acidisoma silvae sp. nov. and Acidisomacellulosilytica sp. nov., Two Acidophilic Bacteria Isolated from Decaying Wood, Hydrolyzing Cellulose and Producing Poly-3-hydroxybutyrate.</title>
        <authorList>
            <person name="Mieszkin S."/>
            <person name="Pouder E."/>
            <person name="Uroz S."/>
            <person name="Simon-Colin C."/>
            <person name="Alain K."/>
        </authorList>
    </citation>
    <scope>NUCLEOTIDE SEQUENCE</scope>
    <source>
        <strain evidence="2">HW T2.11</strain>
    </source>
</reference>
<keyword evidence="1" id="KW-0812">Transmembrane</keyword>
<dbReference type="RefSeq" id="WP_227322257.1">
    <property type="nucleotide sequence ID" value="NZ_JAESVB010000007.1"/>
</dbReference>
<dbReference type="Proteomes" id="UP000708298">
    <property type="component" value="Unassembled WGS sequence"/>
</dbReference>
<name>A0A963YTC8_9PROT</name>
<evidence type="ECO:0000256" key="1">
    <source>
        <dbReference type="SAM" id="Phobius"/>
    </source>
</evidence>
<dbReference type="PANTHER" id="PTHR37314">
    <property type="entry name" value="SLR0142 PROTEIN"/>
    <property type="match status" value="1"/>
</dbReference>
<gene>
    <name evidence="2" type="ORF">ASILVAE211_15495</name>
</gene>
<feature type="transmembrane region" description="Helical" evidence="1">
    <location>
        <begin position="212"/>
        <end position="230"/>
    </location>
</feature>
<comment type="caution">
    <text evidence="2">The sequence shown here is derived from an EMBL/GenBank/DDBJ whole genome shotgun (WGS) entry which is preliminary data.</text>
</comment>
<dbReference type="PANTHER" id="PTHR37314:SF4">
    <property type="entry name" value="UPF0700 TRANSMEMBRANE PROTEIN YOAK"/>
    <property type="match status" value="1"/>
</dbReference>
<dbReference type="SUPFAM" id="SSF103473">
    <property type="entry name" value="MFS general substrate transporter"/>
    <property type="match status" value="1"/>
</dbReference>
<feature type="transmembrane region" description="Helical" evidence="1">
    <location>
        <begin position="118"/>
        <end position="140"/>
    </location>
</feature>
<evidence type="ECO:0000313" key="2">
    <source>
        <dbReference type="EMBL" id="MCB8876596.1"/>
    </source>
</evidence>
<feature type="transmembrane region" description="Helical" evidence="1">
    <location>
        <begin position="187"/>
        <end position="206"/>
    </location>
</feature>
<evidence type="ECO:0000313" key="3">
    <source>
        <dbReference type="Proteomes" id="UP000708298"/>
    </source>
</evidence>
<dbReference type="Pfam" id="PF06912">
    <property type="entry name" value="DUF1275"/>
    <property type="match status" value="1"/>
</dbReference>
<feature type="transmembrane region" description="Helical" evidence="1">
    <location>
        <begin position="59"/>
        <end position="83"/>
    </location>
</feature>
<feature type="transmembrane region" description="Helical" evidence="1">
    <location>
        <begin position="17"/>
        <end position="39"/>
    </location>
</feature>
<organism evidence="2 3">
    <name type="scientific">Acidisoma silvae</name>
    <dbReference type="NCBI Taxonomy" id="2802396"/>
    <lineage>
        <taxon>Bacteria</taxon>
        <taxon>Pseudomonadati</taxon>
        <taxon>Pseudomonadota</taxon>
        <taxon>Alphaproteobacteria</taxon>
        <taxon>Acetobacterales</taxon>
        <taxon>Acidocellaceae</taxon>
        <taxon>Acidisoma</taxon>
    </lineage>
</organism>
<reference evidence="2" key="2">
    <citation type="submission" date="2021-01" db="EMBL/GenBank/DDBJ databases">
        <authorList>
            <person name="Mieszkin S."/>
            <person name="Pouder E."/>
            <person name="Alain K."/>
        </authorList>
    </citation>
    <scope>NUCLEOTIDE SEQUENCE</scope>
    <source>
        <strain evidence="2">HW T2.11</strain>
    </source>
</reference>
<protein>
    <submittedName>
        <fullName evidence="2">DUF1275 domain-containing protein</fullName>
    </submittedName>
</protein>
<dbReference type="InterPro" id="IPR010699">
    <property type="entry name" value="DUF1275"/>
</dbReference>
<dbReference type="InterPro" id="IPR036259">
    <property type="entry name" value="MFS_trans_sf"/>
</dbReference>
<sequence>MLVHQGEQRSYKADQALAWWLAGVAGALNTAGLYAVGMFSANMTGNVSAFADRFGVGDLLAALPYLGLVLTFVAGATLSTLLINFGRRRGIVRIFALNIVVEAALLIGLGFVDGWMPALIRGVVLAFGLAFALGLQNAVVTRISNARVRTTHVTGMVTDIGIEIANLLEFRGSASAEARANRDKLKLHLQTVAAFVCGGVIGVIAYRRIGAALLFTAAAILLVLAVRGLIQAASLGQDKVSV</sequence>
<dbReference type="AlphaFoldDB" id="A0A963YTC8"/>
<keyword evidence="1" id="KW-0472">Membrane</keyword>
<keyword evidence="3" id="KW-1185">Reference proteome</keyword>